<dbReference type="AlphaFoldDB" id="A0A1H4EVG2"/>
<dbReference type="InterPro" id="IPR001173">
    <property type="entry name" value="Glyco_trans_2-like"/>
</dbReference>
<organism evidence="2 3">
    <name type="scientific">Flavobacterium gillisiae</name>
    <dbReference type="NCBI Taxonomy" id="150146"/>
    <lineage>
        <taxon>Bacteria</taxon>
        <taxon>Pseudomonadati</taxon>
        <taxon>Bacteroidota</taxon>
        <taxon>Flavobacteriia</taxon>
        <taxon>Flavobacteriales</taxon>
        <taxon>Flavobacteriaceae</taxon>
        <taxon>Flavobacterium</taxon>
    </lineage>
</organism>
<sequence length="271" mass="31236">MKSRLSIITINYNDLVGLKRTVKSVLNQTLHAFEYIVIDGGSVDGSKEFIAKNNDSIDYWVSEEDLGIYNAMNKGISAAEGEYLLFLNSGDHLYNDTIIEKVIQDLKEYDLIYSNLEMVGEKNSKIVHYPAELRFSYMFFNTLPHPATFIKKTLFDTVGLYDENLKVVSDWKFFMLALFKEECSYHKLEIIVASYYLGGISSQINTIEEKNKVRKENFTPFVLDYVELNSLQGKNNSELNKMLSEIDKSIIGRKLGNILVRMLYFIFAKKQ</sequence>
<dbReference type="PANTHER" id="PTHR22916:SF67">
    <property type="entry name" value="COLANIC ACID BIOSYNTHESIS GLYCOSYL TRANSFERASE WCAE-RELATED"/>
    <property type="match status" value="1"/>
</dbReference>
<dbReference type="InterPro" id="IPR029044">
    <property type="entry name" value="Nucleotide-diphossugar_trans"/>
</dbReference>
<reference evidence="3" key="1">
    <citation type="submission" date="2016-10" db="EMBL/GenBank/DDBJ databases">
        <authorList>
            <person name="Varghese N."/>
            <person name="Submissions S."/>
        </authorList>
    </citation>
    <scope>NUCLEOTIDE SEQUENCE [LARGE SCALE GENOMIC DNA]</scope>
    <source>
        <strain evidence="3">DSM 22376</strain>
    </source>
</reference>
<feature type="domain" description="Glycosyltransferase 2-like" evidence="1">
    <location>
        <begin position="6"/>
        <end position="132"/>
    </location>
</feature>
<evidence type="ECO:0000313" key="3">
    <source>
        <dbReference type="Proteomes" id="UP000198951"/>
    </source>
</evidence>
<keyword evidence="3" id="KW-1185">Reference proteome</keyword>
<evidence type="ECO:0000313" key="2">
    <source>
        <dbReference type="EMBL" id="SEA89025.1"/>
    </source>
</evidence>
<dbReference type="Pfam" id="PF00535">
    <property type="entry name" value="Glycos_transf_2"/>
    <property type="match status" value="1"/>
</dbReference>
<dbReference type="EMBL" id="FNRD01000011">
    <property type="protein sequence ID" value="SEA89025.1"/>
    <property type="molecule type" value="Genomic_DNA"/>
</dbReference>
<dbReference type="OrthoDB" id="9788101at2"/>
<evidence type="ECO:0000259" key="1">
    <source>
        <dbReference type="Pfam" id="PF00535"/>
    </source>
</evidence>
<dbReference type="Proteomes" id="UP000198951">
    <property type="component" value="Unassembled WGS sequence"/>
</dbReference>
<gene>
    <name evidence="2" type="ORF">SAMN05443667_11116</name>
</gene>
<dbReference type="CDD" id="cd06433">
    <property type="entry name" value="GT_2_WfgS_like"/>
    <property type="match status" value="1"/>
</dbReference>
<proteinExistence type="predicted"/>
<dbReference type="SUPFAM" id="SSF53448">
    <property type="entry name" value="Nucleotide-diphospho-sugar transferases"/>
    <property type="match status" value="1"/>
</dbReference>
<dbReference type="PANTHER" id="PTHR22916">
    <property type="entry name" value="GLYCOSYLTRANSFERASE"/>
    <property type="match status" value="1"/>
</dbReference>
<dbReference type="STRING" id="150146.SAMN05443667_11116"/>
<accession>A0A1H4EVG2</accession>
<keyword evidence="2" id="KW-0808">Transferase</keyword>
<dbReference type="GO" id="GO:0016758">
    <property type="term" value="F:hexosyltransferase activity"/>
    <property type="evidence" value="ECO:0007669"/>
    <property type="project" value="UniProtKB-ARBA"/>
</dbReference>
<protein>
    <submittedName>
        <fullName evidence="2">Glycosyltransferase involved in cell wall bisynthesis</fullName>
    </submittedName>
</protein>
<name>A0A1H4EVG2_9FLAO</name>
<dbReference type="RefSeq" id="WP_091091860.1">
    <property type="nucleotide sequence ID" value="NZ_FNRD01000011.1"/>
</dbReference>
<dbReference type="Gene3D" id="3.90.550.10">
    <property type="entry name" value="Spore Coat Polysaccharide Biosynthesis Protein SpsA, Chain A"/>
    <property type="match status" value="1"/>
</dbReference>